<evidence type="ECO:0000313" key="1">
    <source>
        <dbReference type="EMBL" id="KKM61286.1"/>
    </source>
</evidence>
<sequence length="98" mass="11188">MLKKITEKELRIQDALGSLPEEYRNGLCRHKTPEVSKGPRKCSLCRLKCINKGDEFYLITTSSWDGACESTINVCKTCSWLTIQTINRIINEHNAKSK</sequence>
<gene>
    <name evidence="1" type="ORF">LCGC14_1533290</name>
</gene>
<accession>A0A0F9JG62</accession>
<name>A0A0F9JG62_9ZZZZ</name>
<dbReference type="AlphaFoldDB" id="A0A0F9JG62"/>
<proteinExistence type="predicted"/>
<dbReference type="EMBL" id="LAZR01011511">
    <property type="protein sequence ID" value="KKM61286.1"/>
    <property type="molecule type" value="Genomic_DNA"/>
</dbReference>
<reference evidence="1" key="1">
    <citation type="journal article" date="2015" name="Nature">
        <title>Complex archaea that bridge the gap between prokaryotes and eukaryotes.</title>
        <authorList>
            <person name="Spang A."/>
            <person name="Saw J.H."/>
            <person name="Jorgensen S.L."/>
            <person name="Zaremba-Niedzwiedzka K."/>
            <person name="Martijn J."/>
            <person name="Lind A.E."/>
            <person name="van Eijk R."/>
            <person name="Schleper C."/>
            <person name="Guy L."/>
            <person name="Ettema T.J."/>
        </authorList>
    </citation>
    <scope>NUCLEOTIDE SEQUENCE</scope>
</reference>
<protein>
    <submittedName>
        <fullName evidence="1">Uncharacterized protein</fullName>
    </submittedName>
</protein>
<organism evidence="1">
    <name type="scientific">marine sediment metagenome</name>
    <dbReference type="NCBI Taxonomy" id="412755"/>
    <lineage>
        <taxon>unclassified sequences</taxon>
        <taxon>metagenomes</taxon>
        <taxon>ecological metagenomes</taxon>
    </lineage>
</organism>
<comment type="caution">
    <text evidence="1">The sequence shown here is derived from an EMBL/GenBank/DDBJ whole genome shotgun (WGS) entry which is preliminary data.</text>
</comment>